<comment type="similarity">
    <text evidence="1">Belongs to the indoleamine 2,3-dioxygenase family.</text>
</comment>
<comment type="caution">
    <text evidence="5">The sequence shown here is derived from an EMBL/GenBank/DDBJ whole genome shotgun (WGS) entry which is preliminary data.</text>
</comment>
<evidence type="ECO:0000313" key="5">
    <source>
        <dbReference type="EMBL" id="KAG5637962.1"/>
    </source>
</evidence>
<reference evidence="5" key="1">
    <citation type="submission" date="2021-02" db="EMBL/GenBank/DDBJ databases">
        <authorList>
            <person name="Nieuwenhuis M."/>
            <person name="Van De Peppel L.J.J."/>
        </authorList>
    </citation>
    <scope>NUCLEOTIDE SEQUENCE</scope>
    <source>
        <strain evidence="5">D49</strain>
    </source>
</reference>
<evidence type="ECO:0000313" key="6">
    <source>
        <dbReference type="Proteomes" id="UP000717328"/>
    </source>
</evidence>
<dbReference type="GO" id="GO:0033754">
    <property type="term" value="F:indoleamine 2,3-dioxygenase activity"/>
    <property type="evidence" value="ECO:0007669"/>
    <property type="project" value="TreeGrafter"/>
</dbReference>
<dbReference type="OrthoDB" id="540174at2759"/>
<evidence type="ECO:0000256" key="4">
    <source>
        <dbReference type="PIRSR" id="PIRSR600898-1"/>
    </source>
</evidence>
<dbReference type="GO" id="GO:0034354">
    <property type="term" value="P:'de novo' NAD+ biosynthetic process from L-tryptophan"/>
    <property type="evidence" value="ECO:0007669"/>
    <property type="project" value="TreeGrafter"/>
</dbReference>
<dbReference type="EMBL" id="JABCKI010005791">
    <property type="protein sequence ID" value="KAG5637962.1"/>
    <property type="molecule type" value="Genomic_DNA"/>
</dbReference>
<dbReference type="InterPro" id="IPR037217">
    <property type="entry name" value="Trp/Indoleamine_2_3_dOase-like"/>
</dbReference>
<dbReference type="GO" id="GO:0005737">
    <property type="term" value="C:cytoplasm"/>
    <property type="evidence" value="ECO:0007669"/>
    <property type="project" value="TreeGrafter"/>
</dbReference>
<dbReference type="Gene3D" id="1.20.58.480">
    <property type="match status" value="1"/>
</dbReference>
<proteinExistence type="inferred from homology"/>
<accession>A0A9P7FZZ4</accession>
<dbReference type="PANTHER" id="PTHR28657:SF5">
    <property type="entry name" value="INDOLEAMINE 2,3-DIOXYGENASE"/>
    <property type="match status" value="1"/>
</dbReference>
<dbReference type="GO" id="GO:0046872">
    <property type="term" value="F:metal ion binding"/>
    <property type="evidence" value="ECO:0007669"/>
    <property type="project" value="UniProtKB-KW"/>
</dbReference>
<reference evidence="5" key="2">
    <citation type="submission" date="2021-10" db="EMBL/GenBank/DDBJ databases">
        <title>Phylogenomics reveals ancestral predisposition of the termite-cultivated fungus Termitomyces towards a domesticated lifestyle.</title>
        <authorList>
            <person name="Auxier B."/>
            <person name="Grum-Grzhimaylo A."/>
            <person name="Cardenas M.E."/>
            <person name="Lodge J.D."/>
            <person name="Laessoe T."/>
            <person name="Pedersen O."/>
            <person name="Smith M.E."/>
            <person name="Kuyper T.W."/>
            <person name="Franco-Molano E.A."/>
            <person name="Baroni T.J."/>
            <person name="Aanen D.K."/>
        </authorList>
    </citation>
    <scope>NUCLEOTIDE SEQUENCE</scope>
    <source>
        <strain evidence="5">D49</strain>
    </source>
</reference>
<dbReference type="Proteomes" id="UP000717328">
    <property type="component" value="Unassembled WGS sequence"/>
</dbReference>
<keyword evidence="4" id="KW-0349">Heme</keyword>
<dbReference type="PANTHER" id="PTHR28657">
    <property type="entry name" value="INDOLEAMINE 2,3-DIOXYGENASE"/>
    <property type="match status" value="1"/>
</dbReference>
<feature type="binding site" description="proximal binding residue" evidence="4">
    <location>
        <position position="405"/>
    </location>
    <ligand>
        <name>heme b</name>
        <dbReference type="ChEBI" id="CHEBI:60344"/>
    </ligand>
    <ligandPart>
        <name>Fe</name>
        <dbReference type="ChEBI" id="CHEBI:18248"/>
    </ligandPart>
</feature>
<keyword evidence="2 4" id="KW-0479">Metal-binding</keyword>
<name>A0A9P7FZZ4_9AGAR</name>
<evidence type="ECO:0000256" key="3">
    <source>
        <dbReference type="ARBA" id="ARBA00023004"/>
    </source>
</evidence>
<sequence length="470" mass="52433">MDPTPGSNHFLSLPRPDILEGTPSGLVDTTTLAAHDFDVDPRTGFMPPQPPLARLPPAWEPWEAILDHAKGLKMKLGDTEDLPEDEIMKSETWRSHVRALPILPITDLRVSELYLRRAHHVLGWILHFYIHSLPPDAPVVIPPPVSLPMLRVSAQLQLPPLLTYSDDVLYNWALKTPLLVPDSAPALDNLRCITLFTETRDEEEFYLASSRIELKGVDALELMQVIMDETFVGDNIATRRVAEYLTSLSGVIQELRKLLLAVRENCDPDVFYHLIRPWFRGVDSDPKKRPWVYAGIETDPSLQEPKELSGPSAGQSSLIHALDIFLGVDQYSHASSVTGHSSGPPKSAFLDRMQTYMPRHHRSFLKHLSSSSRPLREFVAASRDAPLQEAYNAAVLALKEFRDAHMIIVALYIIGPSKRPAPTAARALRPDFKKDYGDVDGLKGTGGTELVRFLKDVRDRTAGAVLAPVE</sequence>
<dbReference type="GO" id="GO:0020037">
    <property type="term" value="F:heme binding"/>
    <property type="evidence" value="ECO:0007669"/>
    <property type="project" value="InterPro"/>
</dbReference>
<organism evidence="5 6">
    <name type="scientific">Sphagnurus paluster</name>
    <dbReference type="NCBI Taxonomy" id="117069"/>
    <lineage>
        <taxon>Eukaryota</taxon>
        <taxon>Fungi</taxon>
        <taxon>Dikarya</taxon>
        <taxon>Basidiomycota</taxon>
        <taxon>Agaricomycotina</taxon>
        <taxon>Agaricomycetes</taxon>
        <taxon>Agaricomycetidae</taxon>
        <taxon>Agaricales</taxon>
        <taxon>Tricholomatineae</taxon>
        <taxon>Lyophyllaceae</taxon>
        <taxon>Sphagnurus</taxon>
    </lineage>
</organism>
<gene>
    <name evidence="5" type="ORF">H0H81_002490</name>
</gene>
<dbReference type="Pfam" id="PF01231">
    <property type="entry name" value="IDO"/>
    <property type="match status" value="1"/>
</dbReference>
<keyword evidence="6" id="KW-1185">Reference proteome</keyword>
<dbReference type="AlphaFoldDB" id="A0A9P7FZZ4"/>
<evidence type="ECO:0000256" key="1">
    <source>
        <dbReference type="ARBA" id="ARBA00007119"/>
    </source>
</evidence>
<evidence type="ECO:0000256" key="2">
    <source>
        <dbReference type="ARBA" id="ARBA00022723"/>
    </source>
</evidence>
<dbReference type="GO" id="GO:0019441">
    <property type="term" value="P:L-tryptophan catabolic process to kynurenine"/>
    <property type="evidence" value="ECO:0007669"/>
    <property type="project" value="InterPro"/>
</dbReference>
<keyword evidence="3 4" id="KW-0408">Iron</keyword>
<dbReference type="SUPFAM" id="SSF140959">
    <property type="entry name" value="Indolic compounds 2,3-dioxygenase-like"/>
    <property type="match status" value="1"/>
</dbReference>
<evidence type="ECO:0008006" key="7">
    <source>
        <dbReference type="Google" id="ProtNLM"/>
    </source>
</evidence>
<dbReference type="InterPro" id="IPR000898">
    <property type="entry name" value="Indolamine_dOase"/>
</dbReference>
<protein>
    <recommendedName>
        <fullName evidence="7">Indoleamine 2,3-dioxygenase</fullName>
    </recommendedName>
</protein>